<name>A0A836C6X9_9STRA</name>
<dbReference type="AlphaFoldDB" id="A0A836C6X9"/>
<evidence type="ECO:0000313" key="2">
    <source>
        <dbReference type="EMBL" id="KAG5174999.1"/>
    </source>
</evidence>
<dbReference type="Proteomes" id="UP000664859">
    <property type="component" value="Unassembled WGS sequence"/>
</dbReference>
<proteinExistence type="predicted"/>
<protein>
    <submittedName>
        <fullName evidence="2">Uncharacterized protein</fullName>
    </submittedName>
</protein>
<keyword evidence="3" id="KW-1185">Reference proteome</keyword>
<evidence type="ECO:0000256" key="1">
    <source>
        <dbReference type="SAM" id="MobiDB-lite"/>
    </source>
</evidence>
<accession>A0A836C6X9</accession>
<feature type="region of interest" description="Disordered" evidence="1">
    <location>
        <begin position="302"/>
        <end position="334"/>
    </location>
</feature>
<organism evidence="2 3">
    <name type="scientific">Tribonema minus</name>
    <dbReference type="NCBI Taxonomy" id="303371"/>
    <lineage>
        <taxon>Eukaryota</taxon>
        <taxon>Sar</taxon>
        <taxon>Stramenopiles</taxon>
        <taxon>Ochrophyta</taxon>
        <taxon>PX clade</taxon>
        <taxon>Xanthophyceae</taxon>
        <taxon>Tribonematales</taxon>
        <taxon>Tribonemataceae</taxon>
        <taxon>Tribonema</taxon>
    </lineage>
</organism>
<gene>
    <name evidence="2" type="ORF">JKP88DRAFT_284033</name>
</gene>
<feature type="compositionally biased region" description="Low complexity" evidence="1">
    <location>
        <begin position="312"/>
        <end position="327"/>
    </location>
</feature>
<reference evidence="2" key="1">
    <citation type="submission" date="2021-02" db="EMBL/GenBank/DDBJ databases">
        <title>First Annotated Genome of the Yellow-green Alga Tribonema minus.</title>
        <authorList>
            <person name="Mahan K.M."/>
        </authorList>
    </citation>
    <scope>NUCLEOTIDE SEQUENCE</scope>
    <source>
        <strain evidence="2">UTEX B ZZ1240</strain>
    </source>
</reference>
<evidence type="ECO:0000313" key="3">
    <source>
        <dbReference type="Proteomes" id="UP000664859"/>
    </source>
</evidence>
<dbReference type="EMBL" id="JAFCMP010000556">
    <property type="protein sequence ID" value="KAG5174999.1"/>
    <property type="molecule type" value="Genomic_DNA"/>
</dbReference>
<comment type="caution">
    <text evidence="2">The sequence shown here is derived from an EMBL/GenBank/DDBJ whole genome shotgun (WGS) entry which is preliminary data.</text>
</comment>
<sequence>MVVPLDSTPGDPTAVTLSPDDVGMLAIFYRRRRTRRAVDVDSERADAGMLAAVHESVRAVLWAQRLSSRGRVGHWPHFGPPWPDSEPDEWTDANSRERCAALSRLLLALRPELSCFQVRTRGALALSGGAELVCLDHFHLQCTGGRGAAAIPRGLRAANATFEFTHRGRRRPEIDYAGLADGLRNAPASEHAGVASVWVLRRVALPARGDTRILEAIAAAMAARRARRSDGDWPPAGVAVELASIAPVRDPVGYGVSLGMVRVPTGTHGFWLFRTPEGGEAIELHVTRWQNGRWNVEFSSAGAASNCDSENESVSSLSSLSSLSGGNESDDEDG</sequence>